<dbReference type="OrthoDB" id="70994at2"/>
<dbReference type="AlphaFoldDB" id="A0A418VHW8"/>
<keyword evidence="2" id="KW-0378">Hydrolase</keyword>
<feature type="domain" description="HNH nuclease" evidence="1">
    <location>
        <begin position="20"/>
        <end position="63"/>
    </location>
</feature>
<evidence type="ECO:0000313" key="3">
    <source>
        <dbReference type="Proteomes" id="UP000286287"/>
    </source>
</evidence>
<accession>A0A418VHW8</accession>
<reference evidence="2 3" key="1">
    <citation type="submission" date="2018-09" db="EMBL/GenBank/DDBJ databases">
        <authorList>
            <person name="Zhu H."/>
        </authorList>
    </citation>
    <scope>NUCLEOTIDE SEQUENCE [LARGE SCALE GENOMIC DNA]</scope>
    <source>
        <strain evidence="2 3">K2S05-167</strain>
    </source>
</reference>
<dbReference type="InterPro" id="IPR003615">
    <property type="entry name" value="HNH_nuc"/>
</dbReference>
<protein>
    <submittedName>
        <fullName evidence="2">HNH endonuclease</fullName>
    </submittedName>
</protein>
<keyword evidence="3" id="KW-1185">Reference proteome</keyword>
<gene>
    <name evidence="2" type="ORF">D3875_00875</name>
</gene>
<organism evidence="2 3">
    <name type="scientific">Deinococcus cavernae</name>
    <dbReference type="NCBI Taxonomy" id="2320857"/>
    <lineage>
        <taxon>Bacteria</taxon>
        <taxon>Thermotogati</taxon>
        <taxon>Deinococcota</taxon>
        <taxon>Deinococci</taxon>
        <taxon>Deinococcales</taxon>
        <taxon>Deinococcaceae</taxon>
        <taxon>Deinococcus</taxon>
    </lineage>
</organism>
<proteinExistence type="predicted"/>
<dbReference type="Pfam" id="PF13392">
    <property type="entry name" value="HNH_3"/>
    <property type="match status" value="1"/>
</dbReference>
<dbReference type="Proteomes" id="UP000286287">
    <property type="component" value="Unassembled WGS sequence"/>
</dbReference>
<dbReference type="InterPro" id="IPR044925">
    <property type="entry name" value="His-Me_finger_sf"/>
</dbReference>
<keyword evidence="2" id="KW-0255">Endonuclease</keyword>
<comment type="caution">
    <text evidence="2">The sequence shown here is derived from an EMBL/GenBank/DDBJ whole genome shotgun (WGS) entry which is preliminary data.</text>
</comment>
<evidence type="ECO:0000259" key="1">
    <source>
        <dbReference type="Pfam" id="PF13392"/>
    </source>
</evidence>
<dbReference type="GO" id="GO:0004519">
    <property type="term" value="F:endonuclease activity"/>
    <property type="evidence" value="ECO:0007669"/>
    <property type="project" value="UniProtKB-KW"/>
</dbReference>
<name>A0A418VHW8_9DEIO</name>
<sequence length="110" mass="12305">MGKKKNYNKRKDRETGKRVPAHRLVASQMLGRPLLPAEVVHHRDGNIRNNVPENLLVLPSQAAHANLEHVLRRARTGQHHLLPELLVFTEGPKGSLFEAVAIKTSKKKSG</sequence>
<evidence type="ECO:0000313" key="2">
    <source>
        <dbReference type="EMBL" id="RJF75635.1"/>
    </source>
</evidence>
<dbReference type="EMBL" id="QYUJ01000004">
    <property type="protein sequence ID" value="RJF75635.1"/>
    <property type="molecule type" value="Genomic_DNA"/>
</dbReference>
<dbReference type="SUPFAM" id="SSF54060">
    <property type="entry name" value="His-Me finger endonucleases"/>
    <property type="match status" value="1"/>
</dbReference>
<dbReference type="RefSeq" id="WP_119760167.1">
    <property type="nucleotide sequence ID" value="NZ_QYUJ01000004.1"/>
</dbReference>
<keyword evidence="2" id="KW-0540">Nuclease</keyword>
<dbReference type="Gene3D" id="3.90.75.20">
    <property type="match status" value="1"/>
</dbReference>